<organism evidence="2 3">
    <name type="scientific">Botryobasidium botryosum (strain FD-172 SS1)</name>
    <dbReference type="NCBI Taxonomy" id="930990"/>
    <lineage>
        <taxon>Eukaryota</taxon>
        <taxon>Fungi</taxon>
        <taxon>Dikarya</taxon>
        <taxon>Basidiomycota</taxon>
        <taxon>Agaricomycotina</taxon>
        <taxon>Agaricomycetes</taxon>
        <taxon>Cantharellales</taxon>
        <taxon>Botryobasidiaceae</taxon>
        <taxon>Botryobasidium</taxon>
    </lineage>
</organism>
<keyword evidence="3" id="KW-1185">Reference proteome</keyword>
<accession>A0A067MQM2</accession>
<feature type="domain" description="C2H2-type" evidence="1">
    <location>
        <begin position="8"/>
        <end position="31"/>
    </location>
</feature>
<dbReference type="EMBL" id="KL198025">
    <property type="protein sequence ID" value="KDQ17010.1"/>
    <property type="molecule type" value="Genomic_DNA"/>
</dbReference>
<dbReference type="Gene3D" id="3.30.160.60">
    <property type="entry name" value="Classic Zinc Finger"/>
    <property type="match status" value="1"/>
</dbReference>
<dbReference type="Proteomes" id="UP000027195">
    <property type="component" value="Unassembled WGS sequence"/>
</dbReference>
<dbReference type="InterPro" id="IPR013087">
    <property type="entry name" value="Znf_C2H2_type"/>
</dbReference>
<dbReference type="PROSITE" id="PS00028">
    <property type="entry name" value="ZINC_FINGER_C2H2_1"/>
    <property type="match status" value="1"/>
</dbReference>
<dbReference type="SUPFAM" id="SSF57667">
    <property type="entry name" value="beta-beta-alpha zinc fingers"/>
    <property type="match status" value="1"/>
</dbReference>
<reference evidence="3" key="1">
    <citation type="journal article" date="2014" name="Proc. Natl. Acad. Sci. U.S.A.">
        <title>Extensive sampling of basidiomycete genomes demonstrates inadequacy of the white-rot/brown-rot paradigm for wood decay fungi.</title>
        <authorList>
            <person name="Riley R."/>
            <person name="Salamov A.A."/>
            <person name="Brown D.W."/>
            <person name="Nagy L.G."/>
            <person name="Floudas D."/>
            <person name="Held B.W."/>
            <person name="Levasseur A."/>
            <person name="Lombard V."/>
            <person name="Morin E."/>
            <person name="Otillar R."/>
            <person name="Lindquist E.A."/>
            <person name="Sun H."/>
            <person name="LaButti K.M."/>
            <person name="Schmutz J."/>
            <person name="Jabbour D."/>
            <person name="Luo H."/>
            <person name="Baker S.E."/>
            <person name="Pisabarro A.G."/>
            <person name="Walton J.D."/>
            <person name="Blanchette R.A."/>
            <person name="Henrissat B."/>
            <person name="Martin F."/>
            <person name="Cullen D."/>
            <person name="Hibbett D.S."/>
            <person name="Grigoriev I.V."/>
        </authorList>
    </citation>
    <scope>NUCLEOTIDE SEQUENCE [LARGE SCALE GENOMIC DNA]</scope>
    <source>
        <strain evidence="3">FD-172 SS1</strain>
    </source>
</reference>
<dbReference type="AlphaFoldDB" id="A0A067MQM2"/>
<name>A0A067MQM2_BOTB1</name>
<dbReference type="HOGENOM" id="CLU_1049678_0_0_1"/>
<dbReference type="InterPro" id="IPR036236">
    <property type="entry name" value="Znf_C2H2_sf"/>
</dbReference>
<protein>
    <recommendedName>
        <fullName evidence="1">C2H2-type domain-containing protein</fullName>
    </recommendedName>
</protein>
<gene>
    <name evidence="2" type="ORF">BOTBODRAFT_619998</name>
</gene>
<proteinExistence type="predicted"/>
<dbReference type="InParanoid" id="A0A067MQM2"/>
<sequence>MPDPKLACPWPRCPGLFGFPSRRSRHINDVHTRDITFKCPQCHYITTQKGNLKTHRTSQHPIASEVERAMVSDKAAPPWKDQSRSASPGVGYLLASSDWDIGNVKATYTALPEASTDTQPAPSTVSTSTHFSTSVLIQNSKMSTKNQIPFERDYLPTTNTDVHPHPMHYPPATTNTTHLEYGGLSEGDFAGGYSFQPLQYPARDVNFEAQVLNDSVLLAETTAHPRHPFYILQFRGPPESPHKADSNRRI</sequence>
<evidence type="ECO:0000313" key="2">
    <source>
        <dbReference type="EMBL" id="KDQ17010.1"/>
    </source>
</evidence>
<dbReference type="SMART" id="SM00355">
    <property type="entry name" value="ZnF_C2H2"/>
    <property type="match status" value="2"/>
</dbReference>
<evidence type="ECO:0000259" key="1">
    <source>
        <dbReference type="PROSITE" id="PS00028"/>
    </source>
</evidence>
<evidence type="ECO:0000313" key="3">
    <source>
        <dbReference type="Proteomes" id="UP000027195"/>
    </source>
</evidence>
<dbReference type="OrthoDB" id="6077919at2759"/>